<comment type="caution">
    <text evidence="2">The sequence shown here is derived from an EMBL/GenBank/DDBJ whole genome shotgun (WGS) entry which is preliminary data.</text>
</comment>
<dbReference type="EMBL" id="JABFDN010000001">
    <property type="protein sequence ID" value="NPU63400.1"/>
    <property type="molecule type" value="Genomic_DNA"/>
</dbReference>
<dbReference type="RefSeq" id="WP_172107871.1">
    <property type="nucleotide sequence ID" value="NZ_JABFDN010000001.1"/>
</dbReference>
<accession>A0ABX2C6Y2</accession>
<name>A0ABX2C6Y2_9BRAD</name>
<keyword evidence="1" id="KW-1133">Transmembrane helix</keyword>
<reference evidence="2" key="1">
    <citation type="submission" date="2020-05" db="EMBL/GenBank/DDBJ databases">
        <title>Nod-independent and nitrogen-fixing Bradyrhizobium aeschynomene sp. nov. isolated from nodules of Aeschynomene indica.</title>
        <authorList>
            <person name="Zhang Z."/>
        </authorList>
    </citation>
    <scope>NUCLEOTIDE SEQUENCE</scope>
    <source>
        <strain evidence="2">83012</strain>
    </source>
</reference>
<organism evidence="2 3">
    <name type="scientific">Bradyrhizobium aeschynomenes</name>
    <dbReference type="NCBI Taxonomy" id="2734909"/>
    <lineage>
        <taxon>Bacteria</taxon>
        <taxon>Pseudomonadati</taxon>
        <taxon>Pseudomonadota</taxon>
        <taxon>Alphaproteobacteria</taxon>
        <taxon>Hyphomicrobiales</taxon>
        <taxon>Nitrobacteraceae</taxon>
        <taxon>Bradyrhizobium</taxon>
    </lineage>
</organism>
<dbReference type="Proteomes" id="UP000886476">
    <property type="component" value="Unassembled WGS sequence"/>
</dbReference>
<proteinExistence type="predicted"/>
<evidence type="ECO:0000313" key="2">
    <source>
        <dbReference type="EMBL" id="NPU63400.1"/>
    </source>
</evidence>
<protein>
    <submittedName>
        <fullName evidence="2">Uncharacterized protein</fullName>
    </submittedName>
</protein>
<evidence type="ECO:0000256" key="1">
    <source>
        <dbReference type="SAM" id="Phobius"/>
    </source>
</evidence>
<keyword evidence="3" id="KW-1185">Reference proteome</keyword>
<keyword evidence="1" id="KW-0472">Membrane</keyword>
<keyword evidence="1" id="KW-0812">Transmembrane</keyword>
<evidence type="ECO:0000313" key="3">
    <source>
        <dbReference type="Proteomes" id="UP000886476"/>
    </source>
</evidence>
<feature type="transmembrane region" description="Helical" evidence="1">
    <location>
        <begin position="26"/>
        <end position="45"/>
    </location>
</feature>
<gene>
    <name evidence="2" type="ORF">HL667_00120</name>
</gene>
<sequence length="98" mass="10910">MSARQRQAPAPVIDESDAHWHLDRKVPLAVILTIVIQTGGVVWWGSSINARVEALEHKMDRAAPQGDRLTRLEERVDTIKDGVAEIKAILRPSAVPKR</sequence>